<dbReference type="EC" id="3.5.2.7" evidence="2 8"/>
<dbReference type="Pfam" id="PF01979">
    <property type="entry name" value="Amidohydro_1"/>
    <property type="match status" value="1"/>
</dbReference>
<keyword evidence="5" id="KW-0369">Histidine metabolism</keyword>
<dbReference type="NCBIfam" id="TIGR01224">
    <property type="entry name" value="hutI"/>
    <property type="match status" value="1"/>
</dbReference>
<protein>
    <recommendedName>
        <fullName evidence="2 8">Imidazolonepropionase</fullName>
        <ecNumber evidence="2 8">3.5.2.7</ecNumber>
    </recommendedName>
</protein>
<evidence type="ECO:0000256" key="7">
    <source>
        <dbReference type="ARBA" id="ARBA00023004"/>
    </source>
</evidence>
<dbReference type="GO" id="GO:0046872">
    <property type="term" value="F:metal ion binding"/>
    <property type="evidence" value="ECO:0007669"/>
    <property type="project" value="UniProtKB-KW"/>
</dbReference>
<name>A8M9E9_CALMQ</name>
<keyword evidence="3" id="KW-0479">Metal-binding</keyword>
<evidence type="ECO:0000256" key="5">
    <source>
        <dbReference type="ARBA" id="ARBA00022808"/>
    </source>
</evidence>
<dbReference type="Proteomes" id="UP000001137">
    <property type="component" value="Chromosome"/>
</dbReference>
<evidence type="ECO:0000256" key="6">
    <source>
        <dbReference type="ARBA" id="ARBA00022833"/>
    </source>
</evidence>
<dbReference type="InterPro" id="IPR011059">
    <property type="entry name" value="Metal-dep_hydrolase_composite"/>
</dbReference>
<dbReference type="GeneID" id="5709961"/>
<feature type="domain" description="Amidohydrolase-related" evidence="9">
    <location>
        <begin position="68"/>
        <end position="377"/>
    </location>
</feature>
<dbReference type="PANTHER" id="PTHR42752">
    <property type="entry name" value="IMIDAZOLONEPROPIONASE"/>
    <property type="match status" value="1"/>
</dbReference>
<evidence type="ECO:0000256" key="3">
    <source>
        <dbReference type="ARBA" id="ARBA00022723"/>
    </source>
</evidence>
<evidence type="ECO:0000256" key="4">
    <source>
        <dbReference type="ARBA" id="ARBA00022801"/>
    </source>
</evidence>
<keyword evidence="7" id="KW-0408">Iron</keyword>
<dbReference type="Gene3D" id="2.30.40.10">
    <property type="entry name" value="Urease, subunit C, domain 1"/>
    <property type="match status" value="1"/>
</dbReference>
<dbReference type="InterPro" id="IPR005920">
    <property type="entry name" value="HutI"/>
</dbReference>
<dbReference type="EMBL" id="CP000852">
    <property type="protein sequence ID" value="ABW02368.1"/>
    <property type="molecule type" value="Genomic_DNA"/>
</dbReference>
<evidence type="ECO:0000313" key="11">
    <source>
        <dbReference type="Proteomes" id="UP000001137"/>
    </source>
</evidence>
<dbReference type="RefSeq" id="WP_012186587.1">
    <property type="nucleotide sequence ID" value="NC_009954.1"/>
</dbReference>
<dbReference type="KEGG" id="cma:Cmaq_1545"/>
<dbReference type="STRING" id="397948.Cmaq_1545"/>
<keyword evidence="11" id="KW-1185">Reference proteome</keyword>
<reference evidence="10 11" key="1">
    <citation type="submission" date="2007-10" db="EMBL/GenBank/DDBJ databases">
        <title>Complete sequence of Caldivirga maquilingensis IC-167.</title>
        <authorList>
            <consortium name="US DOE Joint Genome Institute"/>
            <person name="Copeland A."/>
            <person name="Lucas S."/>
            <person name="Lapidus A."/>
            <person name="Barry K."/>
            <person name="Glavina del Rio T."/>
            <person name="Dalin E."/>
            <person name="Tice H."/>
            <person name="Pitluck S."/>
            <person name="Saunders E."/>
            <person name="Brettin T."/>
            <person name="Bruce D."/>
            <person name="Detter J.C."/>
            <person name="Han C."/>
            <person name="Schmutz J."/>
            <person name="Larimer F."/>
            <person name="Land M."/>
            <person name="Hauser L."/>
            <person name="Kyrpides N."/>
            <person name="Ivanova N."/>
            <person name="Biddle J.F."/>
            <person name="Zhang Z."/>
            <person name="Fitz-Gibbon S.T."/>
            <person name="Lowe T.M."/>
            <person name="Saltikov C."/>
            <person name="House C.H."/>
            <person name="Richardson P."/>
        </authorList>
    </citation>
    <scope>NUCLEOTIDE SEQUENCE [LARGE SCALE GENOMIC DNA]</scope>
    <source>
        <strain evidence="11">ATCC 700844 / DSM 13496 / JCM 10307 / IC-167</strain>
    </source>
</reference>
<dbReference type="Gene3D" id="3.20.20.140">
    <property type="entry name" value="Metal-dependent hydrolases"/>
    <property type="match status" value="1"/>
</dbReference>
<dbReference type="SUPFAM" id="SSF51338">
    <property type="entry name" value="Composite domain of metallo-dependent hydrolases"/>
    <property type="match status" value="1"/>
</dbReference>
<dbReference type="PANTHER" id="PTHR42752:SF1">
    <property type="entry name" value="IMIDAZOLONEPROPIONASE-RELATED"/>
    <property type="match status" value="1"/>
</dbReference>
<dbReference type="HOGENOM" id="CLU_041647_0_1_2"/>
<comment type="pathway">
    <text evidence="1">Amino-acid degradation.</text>
</comment>
<dbReference type="OrthoDB" id="24954at2157"/>
<dbReference type="GO" id="GO:0050480">
    <property type="term" value="F:imidazolonepropionase activity"/>
    <property type="evidence" value="ECO:0007669"/>
    <property type="project" value="UniProtKB-UniRule"/>
</dbReference>
<proteinExistence type="predicted"/>
<accession>A8M9E9</accession>
<dbReference type="GO" id="GO:0019556">
    <property type="term" value="P:L-histidine catabolic process to glutamate and formamide"/>
    <property type="evidence" value="ECO:0007669"/>
    <property type="project" value="UniProtKB-UniRule"/>
</dbReference>
<evidence type="ECO:0000259" key="9">
    <source>
        <dbReference type="Pfam" id="PF01979"/>
    </source>
</evidence>
<dbReference type="InterPro" id="IPR006680">
    <property type="entry name" value="Amidohydro-rel"/>
</dbReference>
<dbReference type="AlphaFoldDB" id="A8M9E9"/>
<gene>
    <name evidence="10" type="ordered locus">Cmaq_1545</name>
</gene>
<organism evidence="10 11">
    <name type="scientific">Caldivirga maquilingensis (strain ATCC 700844 / DSM 13496 / JCM 10307 / IC-167)</name>
    <dbReference type="NCBI Taxonomy" id="397948"/>
    <lineage>
        <taxon>Archaea</taxon>
        <taxon>Thermoproteota</taxon>
        <taxon>Thermoprotei</taxon>
        <taxon>Thermoproteales</taxon>
        <taxon>Thermoproteaceae</taxon>
        <taxon>Caldivirga</taxon>
    </lineage>
</organism>
<dbReference type="InterPro" id="IPR032466">
    <property type="entry name" value="Metal_Hydrolase"/>
</dbReference>
<keyword evidence="6" id="KW-0862">Zinc</keyword>
<evidence type="ECO:0000256" key="8">
    <source>
        <dbReference type="NCBIfam" id="TIGR01224"/>
    </source>
</evidence>
<evidence type="ECO:0000256" key="2">
    <source>
        <dbReference type="ARBA" id="ARBA00012864"/>
    </source>
</evidence>
<keyword evidence="4 10" id="KW-0378">Hydrolase</keyword>
<evidence type="ECO:0000256" key="1">
    <source>
        <dbReference type="ARBA" id="ARBA00005023"/>
    </source>
</evidence>
<dbReference type="GO" id="GO:0005737">
    <property type="term" value="C:cytoplasm"/>
    <property type="evidence" value="ECO:0007669"/>
    <property type="project" value="UniProtKB-UniRule"/>
</dbReference>
<dbReference type="SUPFAM" id="SSF51556">
    <property type="entry name" value="Metallo-dependent hydrolases"/>
    <property type="match status" value="1"/>
</dbReference>
<evidence type="ECO:0000313" key="10">
    <source>
        <dbReference type="EMBL" id="ABW02368.1"/>
    </source>
</evidence>
<dbReference type="eggNOG" id="arCOG00696">
    <property type="taxonomic scope" value="Archaea"/>
</dbReference>
<sequence length="416" mass="45869">MNKVSLLIGPVNQLVTAKSIPWRHGDSVIIIEEAGVAVNGHEVIDVGPWREISRRYEGKCRVSAEDSLVTAGLIDPHTHLLFAGSREDELELKLQGTPYEEILKRGGGIYRTVNETVNASDEELRGILLSRLLEVAKYGTTTIEVKSGYGISPKEEIRLLRIINDAAGEALIDVIPTYLIHVPPRNMNRVEYINAVTASLDQAKELAKFIDVFCDDGAFTVNETRAILNEASLRGFKLRLHADEIAYIGCSDLVNEFNLTSLDHLLNMPEQNAKAMALRGSTATLLPATVLSLMSSKRPPVKALKDSGVPIALGSDFSPNTWVLNMQYVMELATYLLGMTPLEVLMASTVNAAYSLGFRDRGILQPGYLANMVIWSIPNYKWLSYELGRNKALMTISRGIILESKPTNPNVTKECS</sequence>